<evidence type="ECO:0000313" key="9">
    <source>
        <dbReference type="EMBL" id="SEA62921.1"/>
    </source>
</evidence>
<reference evidence="9 10" key="1">
    <citation type="submission" date="2016-10" db="EMBL/GenBank/DDBJ databases">
        <authorList>
            <person name="de Groot N.N."/>
        </authorList>
    </citation>
    <scope>NUCLEOTIDE SEQUENCE [LARGE SCALE GENOMIC DNA]</scope>
    <source>
        <strain evidence="9 10">Vu-144</strain>
    </source>
</reference>
<evidence type="ECO:0000313" key="10">
    <source>
        <dbReference type="Proteomes" id="UP000199041"/>
    </source>
</evidence>
<keyword evidence="10" id="KW-1185">Reference proteome</keyword>
<organism evidence="9 10">
    <name type="scientific">Arachidicoccus rhizosphaerae</name>
    <dbReference type="NCBI Taxonomy" id="551991"/>
    <lineage>
        <taxon>Bacteria</taxon>
        <taxon>Pseudomonadati</taxon>
        <taxon>Bacteroidota</taxon>
        <taxon>Chitinophagia</taxon>
        <taxon>Chitinophagales</taxon>
        <taxon>Chitinophagaceae</taxon>
        <taxon>Arachidicoccus</taxon>
    </lineage>
</organism>
<dbReference type="CDD" id="cd13896">
    <property type="entry name" value="CuRO_3_CopA"/>
    <property type="match status" value="1"/>
</dbReference>
<dbReference type="GO" id="GO:0005507">
    <property type="term" value="F:copper ion binding"/>
    <property type="evidence" value="ECO:0007669"/>
    <property type="project" value="InterPro"/>
</dbReference>
<dbReference type="PANTHER" id="PTHR11709">
    <property type="entry name" value="MULTI-COPPER OXIDASE"/>
    <property type="match status" value="1"/>
</dbReference>
<dbReference type="PROSITE" id="PS00080">
    <property type="entry name" value="MULTICOPPER_OXIDASE2"/>
    <property type="match status" value="1"/>
</dbReference>
<evidence type="ECO:0000259" key="8">
    <source>
        <dbReference type="Pfam" id="PF19335"/>
    </source>
</evidence>
<dbReference type="PROSITE" id="PS00079">
    <property type="entry name" value="MULTICOPPER_OXIDASE1"/>
    <property type="match status" value="2"/>
</dbReference>
<feature type="domain" description="Plastocyanin-like" evidence="5">
    <location>
        <begin position="287"/>
        <end position="363"/>
    </location>
</feature>
<keyword evidence="4" id="KW-0732">Signal</keyword>
<evidence type="ECO:0000259" key="7">
    <source>
        <dbReference type="Pfam" id="PF07732"/>
    </source>
</evidence>
<gene>
    <name evidence="9" type="ORF">SAMN05192529_13517</name>
</gene>
<dbReference type="Pfam" id="PF07732">
    <property type="entry name" value="Cu-oxidase_3"/>
    <property type="match status" value="1"/>
</dbReference>
<name>A0A1H4CRD1_9BACT</name>
<feature type="chain" id="PRO_5011479311" evidence="4">
    <location>
        <begin position="22"/>
        <end position="908"/>
    </location>
</feature>
<dbReference type="InterPro" id="IPR002355">
    <property type="entry name" value="Cu_oxidase_Cu_BS"/>
</dbReference>
<dbReference type="InterPro" id="IPR033138">
    <property type="entry name" value="Cu_oxidase_CS"/>
</dbReference>
<dbReference type="InterPro" id="IPR008972">
    <property type="entry name" value="Cupredoxin"/>
</dbReference>
<dbReference type="GO" id="GO:0016491">
    <property type="term" value="F:oxidoreductase activity"/>
    <property type="evidence" value="ECO:0007669"/>
    <property type="project" value="UniProtKB-KW"/>
</dbReference>
<dbReference type="Pfam" id="PF19335">
    <property type="entry name" value="HMBD"/>
    <property type="match status" value="2"/>
</dbReference>
<keyword evidence="2" id="KW-0560">Oxidoreductase</keyword>
<dbReference type="Proteomes" id="UP000199041">
    <property type="component" value="Unassembled WGS sequence"/>
</dbReference>
<evidence type="ECO:0000256" key="1">
    <source>
        <dbReference type="ARBA" id="ARBA00022723"/>
    </source>
</evidence>
<proteinExistence type="predicted"/>
<evidence type="ECO:0000256" key="3">
    <source>
        <dbReference type="ARBA" id="ARBA00023008"/>
    </source>
</evidence>
<dbReference type="InterPro" id="IPR001117">
    <property type="entry name" value="Cu-oxidase_2nd"/>
</dbReference>
<dbReference type="STRING" id="551991.SAMN05192529_13517"/>
<dbReference type="RefSeq" id="WP_244519010.1">
    <property type="nucleotide sequence ID" value="NZ_FNQY01000035.1"/>
</dbReference>
<feature type="domain" description="Heavy metal binding" evidence="8">
    <location>
        <begin position="534"/>
        <end position="560"/>
    </location>
</feature>
<dbReference type="InterPro" id="IPR011706">
    <property type="entry name" value="Cu-oxidase_C"/>
</dbReference>
<dbReference type="PANTHER" id="PTHR11709:SF394">
    <property type="entry name" value="FI03373P-RELATED"/>
    <property type="match status" value="1"/>
</dbReference>
<dbReference type="Gene3D" id="2.60.40.420">
    <property type="entry name" value="Cupredoxins - blue copper proteins"/>
    <property type="match status" value="3"/>
</dbReference>
<dbReference type="EMBL" id="FNQY01000035">
    <property type="protein sequence ID" value="SEA62921.1"/>
    <property type="molecule type" value="Genomic_DNA"/>
</dbReference>
<protein>
    <submittedName>
        <fullName evidence="9">Multicopper oxidase</fullName>
    </submittedName>
</protein>
<evidence type="ECO:0000256" key="4">
    <source>
        <dbReference type="SAM" id="SignalP"/>
    </source>
</evidence>
<dbReference type="InterPro" id="IPR045800">
    <property type="entry name" value="HMBD"/>
</dbReference>
<dbReference type="InterPro" id="IPR034279">
    <property type="entry name" value="CuRO_3_CopA"/>
</dbReference>
<evidence type="ECO:0000259" key="5">
    <source>
        <dbReference type="Pfam" id="PF00394"/>
    </source>
</evidence>
<dbReference type="SUPFAM" id="SSF49503">
    <property type="entry name" value="Cupredoxins"/>
    <property type="match status" value="3"/>
</dbReference>
<keyword evidence="3" id="KW-0186">Copper</keyword>
<dbReference type="InterPro" id="IPR011707">
    <property type="entry name" value="Cu-oxidase-like_N"/>
</dbReference>
<evidence type="ECO:0000259" key="6">
    <source>
        <dbReference type="Pfam" id="PF07731"/>
    </source>
</evidence>
<dbReference type="AlphaFoldDB" id="A0A1H4CRD1"/>
<dbReference type="InterPro" id="IPR034282">
    <property type="entry name" value="CuRO_2_CopA"/>
</dbReference>
<dbReference type="InterPro" id="IPR045087">
    <property type="entry name" value="Cu-oxidase_fam"/>
</dbReference>
<accession>A0A1H4CRD1</accession>
<keyword evidence="1" id="KW-0479">Metal-binding</keyword>
<dbReference type="Pfam" id="PF07731">
    <property type="entry name" value="Cu-oxidase_2"/>
    <property type="match status" value="1"/>
</dbReference>
<evidence type="ECO:0000256" key="2">
    <source>
        <dbReference type="ARBA" id="ARBA00023002"/>
    </source>
</evidence>
<dbReference type="Pfam" id="PF00394">
    <property type="entry name" value="Cu-oxidase"/>
    <property type="match status" value="1"/>
</dbReference>
<feature type="domain" description="Plastocyanin-like" evidence="6">
    <location>
        <begin position="598"/>
        <end position="711"/>
    </location>
</feature>
<feature type="domain" description="Heavy metal binding" evidence="8">
    <location>
        <begin position="469"/>
        <end position="495"/>
    </location>
</feature>
<sequence>MKNVFTLIALLCLGRAGFAQAFDRGNNDTFRPFTSFAAPVARPTPLDSPPPPGVISNLEKDLATKTIKGANSGIHFPKGTPGVKSVRYDLYVTDSTVNYTGKKRKGIAVNGSIPAPTLVFTIGDTALIYVHNNADEPTAVHWHGVQLPDRMDGVPFLTQQPIPPHTTHIYKFPVVQAGTYWYHSHFSVQEQIGLYGALIFNKRTEPEIPTIPVVLSDWSDMRPKEIDRRLHTANDWFAIKKGTVQSYSEAIKAGKLGVKLTNEWKRMKAMDVSDVYYERFFVNGQTEEQFPQFKAGDKVRLRIVNGGASSYFWLSYSGGQLMVVANDGNDVMPVMVDRMIIGPAETYDVVVTIPKDMQYEFLATPEDRTGSAGLWLGSGMKMAAKKLPKLKYFAGMKMMNDMMKMNGDMKPMGMNMTLQTMDMNSVMYPEMDEKAGDENMGGMEGMNGMSDVDHPKHHQPQSSSSEQTYVCPMHPEVTSDKPGKCPKCGMALVKKKANGNKDMAAGSIKMKDMPMKDMDGGSQGSVKADGKMTYVCPMHPEVTSDKPGKCPKCGMDMVKKKAEVNMDMDMSSGGITTLNYNMLEAPKKTTLPEGPWKELKFELTGNMNRYVWTLDNKTVSESDKILIKRGENIRIILHNNSMMRHPMHLHGHDFRVLNQFGEKSPMKNVLDIMPMETDTLEFHASESGDWFFHCHILYHMMSGMGRVFSYENSPANPEIPDPDKAYKMLKKDDRMFHLMAQNDFATNGNDGSLMYANTRWAFQSEWRLGYNAHHGYEVETHFGRYLGKMQWLFPYVGIDWRYRKHSAHDKSLLGQANTKDDRKVIHAGLQYTLPMLLVLDASVDQTGYFRIQLMREDIPLTPRLRASFMVNTDREYMVGGKYILTKNLGLSTHYDSDMGWGAGLTITY</sequence>
<dbReference type="CDD" id="cd13874">
    <property type="entry name" value="CuRO_2_CopA"/>
    <property type="match status" value="1"/>
</dbReference>
<feature type="signal peptide" evidence="4">
    <location>
        <begin position="1"/>
        <end position="21"/>
    </location>
</feature>
<feature type="domain" description="Plastocyanin-like" evidence="7">
    <location>
        <begin position="92"/>
        <end position="203"/>
    </location>
</feature>